<evidence type="ECO:0000256" key="7">
    <source>
        <dbReference type="SAM" id="SignalP"/>
    </source>
</evidence>
<evidence type="ECO:0000256" key="2">
    <source>
        <dbReference type="ARBA" id="ARBA00022723"/>
    </source>
</evidence>
<keyword evidence="1" id="KW-0645">Protease</keyword>
<keyword evidence="6" id="KW-0482">Metalloprotease</keyword>
<evidence type="ECO:0000256" key="4">
    <source>
        <dbReference type="ARBA" id="ARBA00022801"/>
    </source>
</evidence>
<dbReference type="PANTHER" id="PTHR33794:SF1">
    <property type="entry name" value="BACILLOLYSIN"/>
    <property type="match status" value="1"/>
</dbReference>
<protein>
    <submittedName>
        <fullName evidence="10">M36 family metallopeptidase</fullName>
    </submittedName>
</protein>
<evidence type="ECO:0000256" key="1">
    <source>
        <dbReference type="ARBA" id="ARBA00022670"/>
    </source>
</evidence>
<dbReference type="NCBIfam" id="TIGR04183">
    <property type="entry name" value="Por_Secre_tail"/>
    <property type="match status" value="1"/>
</dbReference>
<keyword evidence="11" id="KW-1185">Reference proteome</keyword>
<keyword evidence="4" id="KW-0378">Hydrolase</keyword>
<dbReference type="Pfam" id="PF07504">
    <property type="entry name" value="FTP"/>
    <property type="match status" value="1"/>
</dbReference>
<dbReference type="InterPro" id="IPR026444">
    <property type="entry name" value="Secre_tail"/>
</dbReference>
<evidence type="ECO:0000313" key="10">
    <source>
        <dbReference type="EMBL" id="GAA4758663.1"/>
    </source>
</evidence>
<sequence length="699" mass="76140">MKKNLLFAGLLSLFFSFSNAQTSDKEGQARAWIKENVKELSLNSDSNLSLRFVRKSLSGETLRFQQMINGVPVFDTELVVHFSPNGEITYTDLSFDKNVSEISTVPQITKENAIAISDKEIGVAGMVTFQENKLFVYNKLASTKLVYRIVTSFEEKPGSWEVILDANSGEVLSVKDIAIHCGFNGEEVAHDVKTETSNKEKFFMSVEKKSALAYETGSAMVFLADPLSSAHATYGDTGYTDGTGQGDTDTAQLNAQRANVVLPQVDNTAGTYKLKSSYVEIKNLENPNKGLFTQATSNFAFTRSQDGFEAANVFYHTDNSLRYINQTLGIPCVQNVDNTHAGVLWFDPSGENGADNSHYSNGVLVFGEGCVDDGEDGDVIWHELGHGLHDWLTGGSLSQVNGLSEGSGDYWAQSHSRILNHWTTSDAAYHYMFSWDGHNTCWAGRTTNYVAVYPGGLTGSIHTDGQIWSTVLMKIWDVIGREKTDKAFLEGLSMTNSSTNQQNAAIAVRQAAIDMCYTCAEVKTMTDKFTAAGYTMSAVPLKICCPSDQTVNANVGNTYVVPSFASLSNAISQTCNAVITQSPAVGSVLAPGTYPVTMMATSGTSVNCGFSLIVEPSLSVDEFVKKNLKLYPNPASTEIIISGDFISGQEIEIFNLLGQKLIQKNLETNEEKVDVSNLSSGVYTAKFKGTNTTLKFIKN</sequence>
<accession>A0ABP8ZJQ8</accession>
<comment type="caution">
    <text evidence="10">The sequence shown here is derived from an EMBL/GenBank/DDBJ whole genome shotgun (WGS) entry which is preliminary data.</text>
</comment>
<dbReference type="Pfam" id="PF18962">
    <property type="entry name" value="Por_Secre_tail"/>
    <property type="match status" value="1"/>
</dbReference>
<evidence type="ECO:0000259" key="9">
    <source>
        <dbReference type="Pfam" id="PF18962"/>
    </source>
</evidence>
<proteinExistence type="predicted"/>
<evidence type="ECO:0000259" key="8">
    <source>
        <dbReference type="Pfam" id="PF07504"/>
    </source>
</evidence>
<dbReference type="PANTHER" id="PTHR33794">
    <property type="entry name" value="BACILLOLYSIN"/>
    <property type="match status" value="1"/>
</dbReference>
<dbReference type="InterPro" id="IPR050728">
    <property type="entry name" value="Zinc_Metalloprotease_M4"/>
</dbReference>
<dbReference type="Gene3D" id="3.10.450.490">
    <property type="match status" value="1"/>
</dbReference>
<feature type="signal peptide" evidence="7">
    <location>
        <begin position="1"/>
        <end position="20"/>
    </location>
</feature>
<evidence type="ECO:0000313" key="11">
    <source>
        <dbReference type="Proteomes" id="UP001500141"/>
    </source>
</evidence>
<gene>
    <name evidence="10" type="ORF">GCM10023230_03380</name>
</gene>
<dbReference type="Gene3D" id="3.10.170.10">
    <property type="match status" value="1"/>
</dbReference>
<dbReference type="Proteomes" id="UP001500141">
    <property type="component" value="Unassembled WGS sequence"/>
</dbReference>
<dbReference type="EMBL" id="BAABIP010000007">
    <property type="protein sequence ID" value="GAA4758663.1"/>
    <property type="molecule type" value="Genomic_DNA"/>
</dbReference>
<dbReference type="InterPro" id="IPR011096">
    <property type="entry name" value="FTP_domain"/>
</dbReference>
<dbReference type="SUPFAM" id="SSF55486">
    <property type="entry name" value="Metalloproteases ('zincins'), catalytic domain"/>
    <property type="match status" value="1"/>
</dbReference>
<feature type="domain" description="Secretion system C-terminal sorting" evidence="9">
    <location>
        <begin position="630"/>
        <end position="693"/>
    </location>
</feature>
<keyword evidence="5" id="KW-0862">Zinc</keyword>
<evidence type="ECO:0000256" key="5">
    <source>
        <dbReference type="ARBA" id="ARBA00022833"/>
    </source>
</evidence>
<keyword evidence="3 7" id="KW-0732">Signal</keyword>
<keyword evidence="2" id="KW-0479">Metal-binding</keyword>
<name>A0ABP8ZJQ8_9FLAO</name>
<evidence type="ECO:0000256" key="3">
    <source>
        <dbReference type="ARBA" id="ARBA00022729"/>
    </source>
</evidence>
<reference evidence="11" key="1">
    <citation type="journal article" date="2019" name="Int. J. Syst. Evol. Microbiol.">
        <title>The Global Catalogue of Microorganisms (GCM) 10K type strain sequencing project: providing services to taxonomists for standard genome sequencing and annotation.</title>
        <authorList>
            <consortium name="The Broad Institute Genomics Platform"/>
            <consortium name="The Broad Institute Genome Sequencing Center for Infectious Disease"/>
            <person name="Wu L."/>
            <person name="Ma J."/>
        </authorList>
    </citation>
    <scope>NUCLEOTIDE SEQUENCE [LARGE SCALE GENOMIC DNA]</scope>
    <source>
        <strain evidence="11">JCM 18198</strain>
    </source>
</reference>
<organism evidence="10 11">
    <name type="scientific">Flavobacterium hankyongi</name>
    <dbReference type="NCBI Taxonomy" id="1176532"/>
    <lineage>
        <taxon>Bacteria</taxon>
        <taxon>Pseudomonadati</taxon>
        <taxon>Bacteroidota</taxon>
        <taxon>Flavobacteriia</taxon>
        <taxon>Flavobacteriales</taxon>
        <taxon>Flavobacteriaceae</taxon>
        <taxon>Flavobacterium</taxon>
    </lineage>
</organism>
<dbReference type="RefSeq" id="WP_264544466.1">
    <property type="nucleotide sequence ID" value="NZ_BAABIP010000007.1"/>
</dbReference>
<feature type="domain" description="FTP" evidence="8">
    <location>
        <begin position="62"/>
        <end position="89"/>
    </location>
</feature>
<evidence type="ECO:0000256" key="6">
    <source>
        <dbReference type="ARBA" id="ARBA00023049"/>
    </source>
</evidence>
<feature type="chain" id="PRO_5045989873" evidence="7">
    <location>
        <begin position="21"/>
        <end position="699"/>
    </location>
</feature>